<dbReference type="InterPro" id="IPR048202">
    <property type="entry name" value="SCO1860-like"/>
</dbReference>
<keyword evidence="2" id="KW-1133">Transmembrane helix</keyword>
<evidence type="ECO:0000313" key="4">
    <source>
        <dbReference type="EMBL" id="PNE41745.1"/>
    </source>
</evidence>
<reference evidence="5" key="1">
    <citation type="submission" date="2015-09" db="EMBL/GenBank/DDBJ databases">
        <authorList>
            <person name="Graham D.E."/>
            <person name="Mahan K.M."/>
            <person name="Klingeman D.M."/>
            <person name="Fida T."/>
            <person name="Giannone R.J."/>
            <person name="Hettich R.L."/>
            <person name="Parry R.J."/>
            <person name="Spain J.C."/>
        </authorList>
    </citation>
    <scope>NUCLEOTIDE SEQUENCE [LARGE SCALE GENOMIC DNA]</scope>
    <source>
        <strain evidence="5">JCM 4701</strain>
    </source>
</reference>
<evidence type="ECO:0000256" key="3">
    <source>
        <dbReference type="SAM" id="SignalP"/>
    </source>
</evidence>
<evidence type="ECO:0000313" key="5">
    <source>
        <dbReference type="Proteomes" id="UP000236047"/>
    </source>
</evidence>
<keyword evidence="3" id="KW-0732">Signal</keyword>
<evidence type="ECO:0000256" key="1">
    <source>
        <dbReference type="SAM" id="MobiDB-lite"/>
    </source>
</evidence>
<feature type="chain" id="PRO_5018012143" description="Gram-positive cocci surface proteins LPxTG domain-containing protein" evidence="3">
    <location>
        <begin position="35"/>
        <end position="328"/>
    </location>
</feature>
<evidence type="ECO:0000256" key="2">
    <source>
        <dbReference type="SAM" id="Phobius"/>
    </source>
</evidence>
<feature type="signal peptide" evidence="3">
    <location>
        <begin position="1"/>
        <end position="34"/>
    </location>
</feature>
<protein>
    <recommendedName>
        <fullName evidence="6">Gram-positive cocci surface proteins LPxTG domain-containing protein</fullName>
    </recommendedName>
</protein>
<dbReference type="NCBIfam" id="NF041527">
    <property type="entry name" value="SCO1860_LAETG"/>
    <property type="match status" value="1"/>
</dbReference>
<feature type="transmembrane region" description="Helical" evidence="2">
    <location>
        <begin position="298"/>
        <end position="317"/>
    </location>
</feature>
<keyword evidence="2" id="KW-0812">Transmembrane</keyword>
<dbReference type="EMBL" id="LJSN01000002">
    <property type="protein sequence ID" value="PNE41745.1"/>
    <property type="molecule type" value="Genomic_DNA"/>
</dbReference>
<comment type="caution">
    <text evidence="4">The sequence shown here is derived from an EMBL/GenBank/DDBJ whole genome shotgun (WGS) entry which is preliminary data.</text>
</comment>
<dbReference type="RefSeq" id="WP_102923835.1">
    <property type="nucleotide sequence ID" value="NZ_LJSN01000002.1"/>
</dbReference>
<dbReference type="AlphaFoldDB" id="A0A2N8PL51"/>
<feature type="region of interest" description="Disordered" evidence="1">
    <location>
        <begin position="245"/>
        <end position="288"/>
    </location>
</feature>
<keyword evidence="5" id="KW-1185">Reference proteome</keyword>
<evidence type="ECO:0008006" key="6">
    <source>
        <dbReference type="Google" id="ProtNLM"/>
    </source>
</evidence>
<dbReference type="Proteomes" id="UP000236047">
    <property type="component" value="Unassembled WGS sequence"/>
</dbReference>
<dbReference type="NCBIfam" id="NF041528">
    <property type="entry name" value="strep_LAETG"/>
    <property type="match status" value="1"/>
</dbReference>
<gene>
    <name evidence="4" type="ORF">AOB60_14180</name>
</gene>
<dbReference type="NCBIfam" id="TIGR01167">
    <property type="entry name" value="LPXTG_anchor"/>
    <property type="match status" value="1"/>
</dbReference>
<sequence length="328" mass="32674">MSTRSTRFAGSTGTTGRIGAVLAAAVLTAGPAVALAAAPAAYATGDDAHSHGTSGAVVLRTALDVNLLDKSLNVPVRAVLNEVHAPASADKTALTVRLDGIDGGRPVSLLRADVATARATADGRTTEGHANLVRAKVQLPGLPALPLAEVQQVTARAVCTAGQHPRAESQVLGDVVVLGKRVALRAGGTTEVDVPGVGDVRLDLSQKSTTSASAAATALQLRVSVNPLKLNVAEVHGQVTLAQATCTTPHGTPDKPGTPAHPGQPHEPGTGTQAHTGGGARPATENLAETGGSAATPYLIGGAVLLVAGGAGAMVYTRRRSAAPDGRG</sequence>
<proteinExistence type="predicted"/>
<organism evidence="4 5">
    <name type="scientific">Streptomyces noursei</name>
    <name type="common">Streptomyces albulus</name>
    <dbReference type="NCBI Taxonomy" id="1971"/>
    <lineage>
        <taxon>Bacteria</taxon>
        <taxon>Bacillati</taxon>
        <taxon>Actinomycetota</taxon>
        <taxon>Actinomycetes</taxon>
        <taxon>Kitasatosporales</taxon>
        <taxon>Streptomycetaceae</taxon>
        <taxon>Streptomyces</taxon>
    </lineage>
</organism>
<keyword evidence="2" id="KW-0472">Membrane</keyword>
<accession>A0A2N8PL51</accession>
<name>A0A2N8PL51_STRNR</name>